<evidence type="ECO:0000313" key="1">
    <source>
        <dbReference type="EMBL" id="KAH7857380.1"/>
    </source>
</evidence>
<keyword evidence="2" id="KW-1185">Reference proteome</keyword>
<evidence type="ECO:0000313" key="2">
    <source>
        <dbReference type="Proteomes" id="UP000828048"/>
    </source>
</evidence>
<organism evidence="1 2">
    <name type="scientific">Vaccinium darrowii</name>
    <dbReference type="NCBI Taxonomy" id="229202"/>
    <lineage>
        <taxon>Eukaryota</taxon>
        <taxon>Viridiplantae</taxon>
        <taxon>Streptophyta</taxon>
        <taxon>Embryophyta</taxon>
        <taxon>Tracheophyta</taxon>
        <taxon>Spermatophyta</taxon>
        <taxon>Magnoliopsida</taxon>
        <taxon>eudicotyledons</taxon>
        <taxon>Gunneridae</taxon>
        <taxon>Pentapetalae</taxon>
        <taxon>asterids</taxon>
        <taxon>Ericales</taxon>
        <taxon>Ericaceae</taxon>
        <taxon>Vaccinioideae</taxon>
        <taxon>Vaccinieae</taxon>
        <taxon>Vaccinium</taxon>
    </lineage>
</organism>
<name>A0ACB7YWR4_9ERIC</name>
<proteinExistence type="predicted"/>
<reference evidence="1 2" key="1">
    <citation type="journal article" date="2021" name="Hortic Res">
        <title>High-quality reference genome and annotation aids understanding of berry development for evergreen blueberry (Vaccinium darrowii).</title>
        <authorList>
            <person name="Yu J."/>
            <person name="Hulse-Kemp A.M."/>
            <person name="Babiker E."/>
            <person name="Staton M."/>
        </authorList>
    </citation>
    <scope>NUCLEOTIDE SEQUENCE [LARGE SCALE GENOMIC DNA]</scope>
    <source>
        <strain evidence="2">cv. NJ 8807/NJ 8810</strain>
        <tissue evidence="1">Young leaf</tissue>
    </source>
</reference>
<sequence>MEEMRRAAMAHYANMSDKKQKEVVKFFNSIDKSGDGVVSNEEFLDFIRKKGFEMEMPQNVFKLLDENNDGTLSFEECVTFFYMIKYNKFAFCKGCGIYLSGIHFVCVECHKADKEKSFDLCSSCYHNKNHSHPHTKFLDNEALHQQKEGKFGKAFKIAFQVVKRPAAAVLFPPSLYNPPSPSVSPFSFFDSVTVFFLGFPSGSSPISAASGCYGFQDLFKIVYGSQAASEPLEVMASYNGMRAKPPLFTLFVDNIPDKLDQSWLVTTFSKFGIVKDAFIPAKKSRRGSRFGFVRYDCSVSAGVAVHRANGMRIWNYKHHVKMASFDQENKKNGTWKLIDATRTREDSQKNPMEYWKGEGRSYAQVTRGVTSYGVLDNIDSIQMSKEEDDDMDSDNVDVERQEEDMANNNDLLEDKEEEDHVDALTAGNLQEKSNNQMVEELKGEIPIDDDPFMVPDSIGNRSDDLLSNCDSMVGNSKEDIDLFEDIAATRQLDNTMEYVEEVADSVVGANRKSDVSASQLAFLHRVEDYDDGIPLVQLEASRLPPVKAALKAAPSAIHFGNLYVFLLELQADQES</sequence>
<accession>A0ACB7YWR4</accession>
<dbReference type="Proteomes" id="UP000828048">
    <property type="component" value="Chromosome 3"/>
</dbReference>
<comment type="caution">
    <text evidence="1">The sequence shown here is derived from an EMBL/GenBank/DDBJ whole genome shotgun (WGS) entry which is preliminary data.</text>
</comment>
<dbReference type="EMBL" id="CM037153">
    <property type="protein sequence ID" value="KAH7857380.1"/>
    <property type="molecule type" value="Genomic_DNA"/>
</dbReference>
<protein>
    <submittedName>
        <fullName evidence="1">Uncharacterized protein</fullName>
    </submittedName>
</protein>
<gene>
    <name evidence="1" type="ORF">Vadar_012012</name>
</gene>